<reference evidence="4" key="1">
    <citation type="journal article" date="2011" name="PLoS Pathog.">
        <title>Comparative genomics yields insights into niche adaptation of plant vascular wilt pathogens.</title>
        <authorList>
            <person name="Klosterman S.J."/>
            <person name="Subbarao K.V."/>
            <person name="Kang S."/>
            <person name="Veronese P."/>
            <person name="Gold S.E."/>
            <person name="Thomma B.P.H.J."/>
            <person name="Chen Z."/>
            <person name="Henrissat B."/>
            <person name="Lee Y.-H."/>
            <person name="Park J."/>
            <person name="Garcia-Pedrajas M.D."/>
            <person name="Barbara D.J."/>
            <person name="Anchieta A."/>
            <person name="de Jonge R."/>
            <person name="Santhanam P."/>
            <person name="Maruthachalam K."/>
            <person name="Atallah Z."/>
            <person name="Amyotte S.G."/>
            <person name="Paz Z."/>
            <person name="Inderbitzin P."/>
            <person name="Hayes R.J."/>
            <person name="Heiman D.I."/>
            <person name="Young S."/>
            <person name="Zeng Q."/>
            <person name="Engels R."/>
            <person name="Galagan J."/>
            <person name="Cuomo C.A."/>
            <person name="Dobinson K.F."/>
            <person name="Ma L.-J."/>
        </authorList>
    </citation>
    <scope>NUCLEOTIDE SEQUENCE [LARGE SCALE GENOMIC DNA]</scope>
    <source>
        <strain evidence="4">VaMs.102 / ATCC MYA-4576 / FGSC 10136</strain>
    </source>
</reference>
<feature type="region of interest" description="Disordered" evidence="1">
    <location>
        <begin position="644"/>
        <end position="676"/>
    </location>
</feature>
<evidence type="ECO:0000313" key="4">
    <source>
        <dbReference type="Proteomes" id="UP000008698"/>
    </source>
</evidence>
<dbReference type="STRING" id="526221.C9S9Y0"/>
<protein>
    <submittedName>
        <fullName evidence="3">Predicted protein</fullName>
    </submittedName>
</protein>
<dbReference type="Proteomes" id="UP000008698">
    <property type="component" value="Unassembled WGS sequence"/>
</dbReference>
<dbReference type="RefSeq" id="XP_003008114.1">
    <property type="nucleotide sequence ID" value="XM_003008068.1"/>
</dbReference>
<name>C9S9Y0_VERA1</name>
<feature type="compositionally biased region" description="Polar residues" evidence="1">
    <location>
        <begin position="61"/>
        <end position="75"/>
    </location>
</feature>
<dbReference type="OMA" id="TICTSAM"/>
<dbReference type="eggNOG" id="KOG0730">
    <property type="taxonomic scope" value="Eukaryota"/>
</dbReference>
<dbReference type="InterPro" id="IPR054289">
    <property type="entry name" value="DUF7025"/>
</dbReference>
<dbReference type="KEGG" id="val:VDBG_02302"/>
<dbReference type="HOGENOM" id="CLU_406633_0_0_1"/>
<dbReference type="EMBL" id="DS985215">
    <property type="protein sequence ID" value="EEY16193.1"/>
    <property type="molecule type" value="Genomic_DNA"/>
</dbReference>
<dbReference type="PANTHER" id="PTHR46411">
    <property type="entry name" value="FAMILY ATPASE, PUTATIVE-RELATED"/>
    <property type="match status" value="1"/>
</dbReference>
<feature type="domain" description="DUF7025" evidence="2">
    <location>
        <begin position="269"/>
        <end position="350"/>
    </location>
</feature>
<feature type="region of interest" description="Disordered" evidence="1">
    <location>
        <begin position="55"/>
        <end position="75"/>
    </location>
</feature>
<feature type="compositionally biased region" description="Polar residues" evidence="1">
    <location>
        <begin position="650"/>
        <end position="663"/>
    </location>
</feature>
<dbReference type="OrthoDB" id="10042665at2759"/>
<dbReference type="InterPro" id="IPR027417">
    <property type="entry name" value="P-loop_NTPase"/>
</dbReference>
<feature type="region of interest" description="Disordered" evidence="1">
    <location>
        <begin position="92"/>
        <end position="121"/>
    </location>
</feature>
<evidence type="ECO:0000259" key="2">
    <source>
        <dbReference type="Pfam" id="PF22942"/>
    </source>
</evidence>
<evidence type="ECO:0000256" key="1">
    <source>
        <dbReference type="SAM" id="MobiDB-lite"/>
    </source>
</evidence>
<dbReference type="Pfam" id="PF22942">
    <property type="entry name" value="DUF7025"/>
    <property type="match status" value="1"/>
</dbReference>
<accession>C9S9Y0</accession>
<evidence type="ECO:0000313" key="3">
    <source>
        <dbReference type="EMBL" id="EEY16193.1"/>
    </source>
</evidence>
<organism evidence="4">
    <name type="scientific">Verticillium alfalfae (strain VaMs.102 / ATCC MYA-4576 / FGSC 10136)</name>
    <name type="common">Verticillium wilt of alfalfa</name>
    <name type="synonym">Verticillium albo-atrum</name>
    <dbReference type="NCBI Taxonomy" id="526221"/>
    <lineage>
        <taxon>Eukaryota</taxon>
        <taxon>Fungi</taxon>
        <taxon>Dikarya</taxon>
        <taxon>Ascomycota</taxon>
        <taxon>Pezizomycotina</taxon>
        <taxon>Sordariomycetes</taxon>
        <taxon>Hypocreomycetidae</taxon>
        <taxon>Glomerellales</taxon>
        <taxon>Plectosphaerellaceae</taxon>
        <taxon>Verticillium</taxon>
    </lineage>
</organism>
<keyword evidence="4" id="KW-1185">Reference proteome</keyword>
<dbReference type="SUPFAM" id="SSF52540">
    <property type="entry name" value="P-loop containing nucleoside triphosphate hydrolases"/>
    <property type="match status" value="1"/>
</dbReference>
<dbReference type="GeneID" id="9532586"/>
<proteinExistence type="predicted"/>
<gene>
    <name evidence="3" type="ORF">VDBG_02302</name>
</gene>
<dbReference type="AlphaFoldDB" id="C9S9Y0"/>
<dbReference type="PANTHER" id="PTHR46411:SF3">
    <property type="entry name" value="AAA+ ATPASE DOMAIN-CONTAINING PROTEIN"/>
    <property type="match status" value="1"/>
</dbReference>
<sequence length="676" mass="76354">MKAETRAQSKVAMLITTQMASPRSEAEPALLAPHSCRNLPVTRLEDNRAEAALPGQRIKRSSTQDGYGSSNVFAKPENQNANTLVGVATIDNGSQAKDKARDKKSRRTWFQRSKPASGEFESRGQVATVQTFYESFDTDNGTTSWVDWAPPSLMAPKKRKFEGAAIQIMQALRDEEEIVAGGDRYYARTIRLQSPYVREALAEDFKKQGLHYGASDRAESQYPHMALFFCRERIAEISKSADDELTRRHCELLCEVVEKQLSSVLDAYDEYERYQTVSFAHVWILFPVDSIFGRQRYGNVRAYQVDQVVLNPEYVTIHHHSIEFDGCRYGIRLSSRQILHFEGKMPASKLTPDTFIDLYKHPEVHEWNSRTSSNKLKRPTAEEIQRNKDIMLGNENYLLIHTPELVIYSLQEGRWGTGVVENIDPIGLDAEVFDKVVYDEKKKDILRALTKSHVEEGANYSDLIAGKVADHLGRPLLRVASVGPPPRVYDSSSDSESLRTLKRKPKGLSSELESKIDKASEWGGLVLFDAFLRHIEYFKGIVFLTTNVNSSINTALQSRVQIHLTFPGLTRAMRAKVWGNFVDRAPENIRKLDGPEIARLSDWSMSGRDIKNTYNMAIVLCQQREVPVTADAVEDLITLVSPFASREGSSEPTKSIRNGTRPKTSTKELEESLLDL</sequence>